<sequence>MIKLYLDIDGVLLTTKHTRAAPGVDVFIDFITSHFECYWLTTHCKGDSAPALRYLSRFLHSDTINKLKHGVLPTNWDTLKTEAIDTRSDFYWLDDQPFQAERAYLQANGVADRLITVNLDHPNELLTIQASLQQLIR</sequence>
<protein>
    <recommendedName>
        <fullName evidence="3">FCP1 homology domain-containing protein</fullName>
    </recommendedName>
</protein>
<dbReference type="RefSeq" id="WP_245118321.1">
    <property type="nucleotide sequence ID" value="NZ_CP095061.1"/>
</dbReference>
<name>A0ABY4G0Z3_9BACT</name>
<accession>A0ABY4G0Z3</accession>
<organism evidence="1 2">
    <name type="scientific">Hymenobacter volaticus</name>
    <dbReference type="NCBI Taxonomy" id="2932254"/>
    <lineage>
        <taxon>Bacteria</taxon>
        <taxon>Pseudomonadati</taxon>
        <taxon>Bacteroidota</taxon>
        <taxon>Cytophagia</taxon>
        <taxon>Cytophagales</taxon>
        <taxon>Hymenobacteraceae</taxon>
        <taxon>Hymenobacter</taxon>
    </lineage>
</organism>
<evidence type="ECO:0000313" key="2">
    <source>
        <dbReference type="Proteomes" id="UP000830401"/>
    </source>
</evidence>
<keyword evidence="2" id="KW-1185">Reference proteome</keyword>
<proteinExistence type="predicted"/>
<dbReference type="Proteomes" id="UP000830401">
    <property type="component" value="Chromosome"/>
</dbReference>
<evidence type="ECO:0000313" key="1">
    <source>
        <dbReference type="EMBL" id="UOQ64477.1"/>
    </source>
</evidence>
<reference evidence="1" key="1">
    <citation type="submission" date="2022-04" db="EMBL/GenBank/DDBJ databases">
        <title>Hymenobacter sp. isolated from the air.</title>
        <authorList>
            <person name="Won M."/>
            <person name="Lee C.-M."/>
            <person name="Woen H.-Y."/>
            <person name="Kwon S.-W."/>
        </authorList>
    </citation>
    <scope>NUCLEOTIDE SEQUENCE</scope>
    <source>
        <strain evidence="1">5420S-77</strain>
    </source>
</reference>
<gene>
    <name evidence="1" type="ORF">MUN86_12850</name>
</gene>
<evidence type="ECO:0008006" key="3">
    <source>
        <dbReference type="Google" id="ProtNLM"/>
    </source>
</evidence>
<dbReference type="EMBL" id="CP095061">
    <property type="protein sequence ID" value="UOQ64477.1"/>
    <property type="molecule type" value="Genomic_DNA"/>
</dbReference>